<gene>
    <name evidence="11" type="ORF">DFH05DRAFT_776888</name>
</gene>
<protein>
    <recommendedName>
        <fullName evidence="3 9">Chromatin modification-related protein EAF6</fullName>
    </recommendedName>
</protein>
<evidence type="ECO:0000256" key="8">
    <source>
        <dbReference type="ARBA" id="ARBA00023242"/>
    </source>
</evidence>
<keyword evidence="7 9" id="KW-0804">Transcription</keyword>
<comment type="similarity">
    <text evidence="2 9">Belongs to the EAF6 family.</text>
</comment>
<evidence type="ECO:0000256" key="1">
    <source>
        <dbReference type="ARBA" id="ARBA00004123"/>
    </source>
</evidence>
<keyword evidence="8 9" id="KW-0539">Nucleus</keyword>
<feature type="region of interest" description="Disordered" evidence="10">
    <location>
        <begin position="123"/>
        <end position="180"/>
    </location>
</feature>
<comment type="subcellular location">
    <subcellularLocation>
        <location evidence="1 9">Nucleus</location>
    </subcellularLocation>
</comment>
<keyword evidence="9" id="KW-0227">DNA damage</keyword>
<keyword evidence="9" id="KW-0234">DNA repair</keyword>
<evidence type="ECO:0000313" key="11">
    <source>
        <dbReference type="EMBL" id="KAJ3747134.1"/>
    </source>
</evidence>
<dbReference type="GO" id="GO:0035267">
    <property type="term" value="C:NuA4 histone acetyltransferase complex"/>
    <property type="evidence" value="ECO:0007669"/>
    <property type="project" value="UniProtKB-UniRule"/>
</dbReference>
<accession>A0A9W8P502</accession>
<dbReference type="GO" id="GO:0005634">
    <property type="term" value="C:nucleus"/>
    <property type="evidence" value="ECO:0007669"/>
    <property type="project" value="UniProtKB-SubCell"/>
</dbReference>
<sequence length="180" mass="20205">MAEDVKNRYEAIKKELLAQIPKKRAIDKKLAQVEAQIFTLEGTYLSETGTHSGGNLIQGFENYLKNQTTGRRRTEAAEHDRIFSSSSLTYTRSLDLMSEENGDDDLAKQTNAGLTTVIVPPATRSEGLTAAQQNKLTRDKEYQRRKRASTRRSAGTISDDDSVPQLGRRPTKRARLMDDD</sequence>
<comment type="subunit">
    <text evidence="9">Component of the NuA4 histone acetyltransferase complex.</text>
</comment>
<evidence type="ECO:0000256" key="10">
    <source>
        <dbReference type="SAM" id="MobiDB-lite"/>
    </source>
</evidence>
<name>A0A9W8P502_9AGAR</name>
<keyword evidence="12" id="KW-1185">Reference proteome</keyword>
<dbReference type="AlphaFoldDB" id="A0A9W8P502"/>
<dbReference type="PANTHER" id="PTHR13476">
    <property type="entry name" value="CHROMATIN MODIFICATION-RELATED PROTEIN MEAF6"/>
    <property type="match status" value="1"/>
</dbReference>
<evidence type="ECO:0000256" key="4">
    <source>
        <dbReference type="ARBA" id="ARBA00022853"/>
    </source>
</evidence>
<dbReference type="Proteomes" id="UP001142393">
    <property type="component" value="Unassembled WGS sequence"/>
</dbReference>
<evidence type="ECO:0000256" key="3">
    <source>
        <dbReference type="ARBA" id="ARBA00018504"/>
    </source>
</evidence>
<evidence type="ECO:0000256" key="9">
    <source>
        <dbReference type="RuleBase" id="RU368022"/>
    </source>
</evidence>
<proteinExistence type="inferred from homology"/>
<keyword evidence="5 9" id="KW-0805">Transcription regulation</keyword>
<dbReference type="GO" id="GO:0006325">
    <property type="term" value="P:chromatin organization"/>
    <property type="evidence" value="ECO:0007669"/>
    <property type="project" value="UniProtKB-KW"/>
</dbReference>
<reference evidence="11 12" key="1">
    <citation type="journal article" date="2023" name="Proc. Natl. Acad. Sci. U.S.A.">
        <title>A global phylogenomic analysis of the shiitake genus Lentinula.</title>
        <authorList>
            <person name="Sierra-Patev S."/>
            <person name="Min B."/>
            <person name="Naranjo-Ortiz M."/>
            <person name="Looney B."/>
            <person name="Konkel Z."/>
            <person name="Slot J.C."/>
            <person name="Sakamoto Y."/>
            <person name="Steenwyk J.L."/>
            <person name="Rokas A."/>
            <person name="Carro J."/>
            <person name="Camarero S."/>
            <person name="Ferreira P."/>
            <person name="Molpeceres G."/>
            <person name="Ruiz-Duenas F.J."/>
            <person name="Serrano A."/>
            <person name="Henrissat B."/>
            <person name="Drula E."/>
            <person name="Hughes K.W."/>
            <person name="Mata J.L."/>
            <person name="Ishikawa N.K."/>
            <person name="Vargas-Isla R."/>
            <person name="Ushijima S."/>
            <person name="Smith C.A."/>
            <person name="Donoghue J."/>
            <person name="Ahrendt S."/>
            <person name="Andreopoulos W."/>
            <person name="He G."/>
            <person name="LaButti K."/>
            <person name="Lipzen A."/>
            <person name="Ng V."/>
            <person name="Riley R."/>
            <person name="Sandor L."/>
            <person name="Barry K."/>
            <person name="Martinez A.T."/>
            <person name="Xiao Y."/>
            <person name="Gibbons J.G."/>
            <person name="Terashima K."/>
            <person name="Grigoriev I.V."/>
            <person name="Hibbett D."/>
        </authorList>
    </citation>
    <scope>NUCLEOTIDE SEQUENCE [LARGE SCALE GENOMIC DNA]</scope>
    <source>
        <strain evidence="11 12">TFB7810</strain>
    </source>
</reference>
<keyword evidence="6" id="KW-0175">Coiled coil</keyword>
<evidence type="ECO:0000256" key="6">
    <source>
        <dbReference type="ARBA" id="ARBA00023054"/>
    </source>
</evidence>
<keyword evidence="4 9" id="KW-0156">Chromatin regulator</keyword>
<evidence type="ECO:0000313" key="12">
    <source>
        <dbReference type="Proteomes" id="UP001142393"/>
    </source>
</evidence>
<dbReference type="GO" id="GO:0006281">
    <property type="term" value="P:DNA repair"/>
    <property type="evidence" value="ECO:0007669"/>
    <property type="project" value="UniProtKB-UniRule"/>
</dbReference>
<comment type="caution">
    <text evidence="11">The sequence shown here is derived from an EMBL/GenBank/DDBJ whole genome shotgun (WGS) entry which is preliminary data.</text>
</comment>
<dbReference type="Pfam" id="PF09340">
    <property type="entry name" value="NuA4"/>
    <property type="match status" value="1"/>
</dbReference>
<evidence type="ECO:0000256" key="2">
    <source>
        <dbReference type="ARBA" id="ARBA00010916"/>
    </source>
</evidence>
<evidence type="ECO:0000256" key="7">
    <source>
        <dbReference type="ARBA" id="ARBA00023163"/>
    </source>
</evidence>
<comment type="function">
    <text evidence="9">Component of the NuA4 histone acetyltransferase complex which is involved in transcriptional activation of selected genes principally by acetylation of nucleosomal histone H4 and H2A. The NuA4 complex is also involved in DNA repair.</text>
</comment>
<organism evidence="11 12">
    <name type="scientific">Lentinula detonsa</name>
    <dbReference type="NCBI Taxonomy" id="2804962"/>
    <lineage>
        <taxon>Eukaryota</taxon>
        <taxon>Fungi</taxon>
        <taxon>Dikarya</taxon>
        <taxon>Basidiomycota</taxon>
        <taxon>Agaricomycotina</taxon>
        <taxon>Agaricomycetes</taxon>
        <taxon>Agaricomycetidae</taxon>
        <taxon>Agaricales</taxon>
        <taxon>Marasmiineae</taxon>
        <taxon>Omphalotaceae</taxon>
        <taxon>Lentinula</taxon>
    </lineage>
</organism>
<dbReference type="EMBL" id="JANVFU010000003">
    <property type="protein sequence ID" value="KAJ3747134.1"/>
    <property type="molecule type" value="Genomic_DNA"/>
</dbReference>
<dbReference type="InterPro" id="IPR015418">
    <property type="entry name" value="Eaf6"/>
</dbReference>
<evidence type="ECO:0000256" key="5">
    <source>
        <dbReference type="ARBA" id="ARBA00023015"/>
    </source>
</evidence>